<proteinExistence type="inferred from homology"/>
<feature type="transmembrane region" description="Helical" evidence="8">
    <location>
        <begin position="75"/>
        <end position="94"/>
    </location>
</feature>
<name>A0A1I6K539_9SPHN</name>
<dbReference type="EMBL" id="FOZG01000001">
    <property type="protein sequence ID" value="SFR86296.1"/>
    <property type="molecule type" value="Genomic_DNA"/>
</dbReference>
<accession>A0A1I6K539</accession>
<dbReference type="Pfam" id="PF00892">
    <property type="entry name" value="EamA"/>
    <property type="match status" value="1"/>
</dbReference>
<evidence type="ECO:0000256" key="6">
    <source>
        <dbReference type="ARBA" id="ARBA00022989"/>
    </source>
</evidence>
<evidence type="ECO:0000256" key="2">
    <source>
        <dbReference type="ARBA" id="ARBA00007362"/>
    </source>
</evidence>
<dbReference type="PANTHER" id="PTHR22911">
    <property type="entry name" value="ACYL-MALONYL CONDENSING ENZYME-RELATED"/>
    <property type="match status" value="1"/>
</dbReference>
<evidence type="ECO:0000259" key="9">
    <source>
        <dbReference type="Pfam" id="PF00892"/>
    </source>
</evidence>
<keyword evidence="3" id="KW-0813">Transport</keyword>
<dbReference type="OrthoDB" id="369870at2"/>
<comment type="similarity">
    <text evidence="2">Belongs to the EamA transporter family.</text>
</comment>
<dbReference type="NCBIfam" id="TIGR00688">
    <property type="entry name" value="rarD"/>
    <property type="match status" value="1"/>
</dbReference>
<keyword evidence="4" id="KW-1003">Cell membrane</keyword>
<dbReference type="STRING" id="1166337.SAMN05192580_1334"/>
<keyword evidence="6 8" id="KW-1133">Transmembrane helix</keyword>
<dbReference type="InterPro" id="IPR000620">
    <property type="entry name" value="EamA_dom"/>
</dbReference>
<feature type="transmembrane region" description="Helical" evidence="8">
    <location>
        <begin position="45"/>
        <end position="63"/>
    </location>
</feature>
<dbReference type="PANTHER" id="PTHR22911:SF137">
    <property type="entry name" value="SOLUTE CARRIER FAMILY 35 MEMBER G2-RELATED"/>
    <property type="match status" value="1"/>
</dbReference>
<evidence type="ECO:0000313" key="10">
    <source>
        <dbReference type="EMBL" id="SFR86296.1"/>
    </source>
</evidence>
<evidence type="ECO:0000256" key="3">
    <source>
        <dbReference type="ARBA" id="ARBA00022448"/>
    </source>
</evidence>
<dbReference type="GO" id="GO:0005886">
    <property type="term" value="C:plasma membrane"/>
    <property type="evidence" value="ECO:0007669"/>
    <property type="project" value="UniProtKB-SubCell"/>
</dbReference>
<feature type="transmembrane region" description="Helical" evidence="8">
    <location>
        <begin position="266"/>
        <end position="283"/>
    </location>
</feature>
<evidence type="ECO:0000256" key="5">
    <source>
        <dbReference type="ARBA" id="ARBA00022692"/>
    </source>
</evidence>
<keyword evidence="7 8" id="KW-0472">Membrane</keyword>
<evidence type="ECO:0000256" key="1">
    <source>
        <dbReference type="ARBA" id="ARBA00004651"/>
    </source>
</evidence>
<feature type="transmembrane region" description="Helical" evidence="8">
    <location>
        <begin position="130"/>
        <end position="147"/>
    </location>
</feature>
<feature type="domain" description="EamA" evidence="9">
    <location>
        <begin position="11"/>
        <end position="144"/>
    </location>
</feature>
<sequence length="298" mass="30950">MQLSPSEARLGVAQGASAYVVWGLLPLFLHLLAGVPALEILAHRVVWSLLLLLIVVTVARAWGPIARALSVGRTLALLVASASLIGINWLVYIWAVNNHYTLEASLGYFIIPLVNVALGVTLLGERLRRIQAIAVALAAIGVAGAVAAGGGSIWISLALALTFGTYGLVRKVVAIDALGGLLVETALLAPPSLILLVLRGGGAFGQDGVQDMLLISAGAITATPLLLFAAAARKLRLSTMGLLQFIAPTLQFACATLVFHEPLRPSLLAAFVGIWAGCLLYAADSLRAARLPAPEPAA</sequence>
<evidence type="ECO:0000256" key="7">
    <source>
        <dbReference type="ARBA" id="ARBA00023136"/>
    </source>
</evidence>
<keyword evidence="11" id="KW-1185">Reference proteome</keyword>
<keyword evidence="5 8" id="KW-0812">Transmembrane</keyword>
<feature type="transmembrane region" description="Helical" evidence="8">
    <location>
        <begin position="242"/>
        <end position="260"/>
    </location>
</feature>
<dbReference type="Proteomes" id="UP000198824">
    <property type="component" value="Unassembled WGS sequence"/>
</dbReference>
<dbReference type="RefSeq" id="WP_093312584.1">
    <property type="nucleotide sequence ID" value="NZ_FOZG01000001.1"/>
</dbReference>
<comment type="subcellular location">
    <subcellularLocation>
        <location evidence="1">Cell membrane</location>
        <topology evidence="1">Multi-pass membrane protein</topology>
    </subcellularLocation>
</comment>
<reference evidence="10 11" key="1">
    <citation type="submission" date="2016-10" db="EMBL/GenBank/DDBJ databases">
        <authorList>
            <person name="de Groot N.N."/>
        </authorList>
    </citation>
    <scope>NUCLEOTIDE SEQUENCE [LARGE SCALE GENOMIC DNA]</scope>
    <source>
        <strain evidence="10 11">S5-249</strain>
    </source>
</reference>
<dbReference type="InterPro" id="IPR037185">
    <property type="entry name" value="EmrE-like"/>
</dbReference>
<organism evidence="10 11">
    <name type="scientific">Sphingomonas jatrophae</name>
    <dbReference type="NCBI Taxonomy" id="1166337"/>
    <lineage>
        <taxon>Bacteria</taxon>
        <taxon>Pseudomonadati</taxon>
        <taxon>Pseudomonadota</taxon>
        <taxon>Alphaproteobacteria</taxon>
        <taxon>Sphingomonadales</taxon>
        <taxon>Sphingomonadaceae</taxon>
        <taxon>Sphingomonas</taxon>
    </lineage>
</organism>
<gene>
    <name evidence="10" type="ORF">SAMN05192580_1334</name>
</gene>
<protein>
    <submittedName>
        <fullName evidence="10">Chloramphenicol-sensitive protein RarD</fullName>
    </submittedName>
</protein>
<dbReference type="SUPFAM" id="SSF103481">
    <property type="entry name" value="Multidrug resistance efflux transporter EmrE"/>
    <property type="match status" value="2"/>
</dbReference>
<evidence type="ECO:0000256" key="4">
    <source>
        <dbReference type="ARBA" id="ARBA00022475"/>
    </source>
</evidence>
<feature type="transmembrane region" description="Helical" evidence="8">
    <location>
        <begin position="106"/>
        <end position="123"/>
    </location>
</feature>
<feature type="transmembrane region" description="Helical" evidence="8">
    <location>
        <begin position="181"/>
        <end position="200"/>
    </location>
</feature>
<evidence type="ECO:0000313" key="11">
    <source>
        <dbReference type="Proteomes" id="UP000198824"/>
    </source>
</evidence>
<dbReference type="AlphaFoldDB" id="A0A1I6K539"/>
<feature type="transmembrane region" description="Helical" evidence="8">
    <location>
        <begin position="12"/>
        <end position="33"/>
    </location>
</feature>
<dbReference type="InterPro" id="IPR004626">
    <property type="entry name" value="RarD"/>
</dbReference>
<evidence type="ECO:0000256" key="8">
    <source>
        <dbReference type="SAM" id="Phobius"/>
    </source>
</evidence>
<feature type="transmembrane region" description="Helical" evidence="8">
    <location>
        <begin position="212"/>
        <end position="230"/>
    </location>
</feature>